<evidence type="ECO:0000313" key="10">
    <source>
        <dbReference type="Proteomes" id="UP000319897"/>
    </source>
</evidence>
<dbReference type="GO" id="GO:0016020">
    <property type="term" value="C:membrane"/>
    <property type="evidence" value="ECO:0007669"/>
    <property type="project" value="TreeGrafter"/>
</dbReference>
<evidence type="ECO:0000256" key="2">
    <source>
        <dbReference type="ARBA" id="ARBA00022670"/>
    </source>
</evidence>
<dbReference type="InterPro" id="IPR011990">
    <property type="entry name" value="TPR-like_helical_dom_sf"/>
</dbReference>
<dbReference type="GO" id="GO:0004222">
    <property type="term" value="F:metalloendopeptidase activity"/>
    <property type="evidence" value="ECO:0007669"/>
    <property type="project" value="InterPro"/>
</dbReference>
<gene>
    <name evidence="9" type="ORF">FJQ54_13585</name>
</gene>
<dbReference type="OrthoDB" id="9814887at2"/>
<evidence type="ECO:0000313" key="9">
    <source>
        <dbReference type="EMBL" id="TPE59508.1"/>
    </source>
</evidence>
<keyword evidence="6" id="KW-0482">Metalloprotease</keyword>
<dbReference type="PANTHER" id="PTHR22726">
    <property type="entry name" value="METALLOENDOPEPTIDASE OMA1"/>
    <property type="match status" value="1"/>
</dbReference>
<dbReference type="CDD" id="cd07324">
    <property type="entry name" value="M48C_Oma1-like"/>
    <property type="match status" value="1"/>
</dbReference>
<evidence type="ECO:0000256" key="6">
    <source>
        <dbReference type="ARBA" id="ARBA00023049"/>
    </source>
</evidence>
<accession>A0A501XFV5</accession>
<dbReference type="Gene3D" id="1.25.40.10">
    <property type="entry name" value="Tetratricopeptide repeat domain"/>
    <property type="match status" value="1"/>
</dbReference>
<keyword evidence="10" id="KW-1185">Reference proteome</keyword>
<dbReference type="PANTHER" id="PTHR22726:SF1">
    <property type="entry name" value="METALLOENDOPEPTIDASE OMA1, MITOCHONDRIAL"/>
    <property type="match status" value="1"/>
</dbReference>
<dbReference type="GO" id="GO:0051603">
    <property type="term" value="P:proteolysis involved in protein catabolic process"/>
    <property type="evidence" value="ECO:0007669"/>
    <property type="project" value="TreeGrafter"/>
</dbReference>
<evidence type="ECO:0000256" key="4">
    <source>
        <dbReference type="ARBA" id="ARBA00022801"/>
    </source>
</evidence>
<dbReference type="RefSeq" id="WP_140928955.1">
    <property type="nucleotide sequence ID" value="NZ_VFSU01000030.1"/>
</dbReference>
<evidence type="ECO:0000256" key="3">
    <source>
        <dbReference type="ARBA" id="ARBA00022723"/>
    </source>
</evidence>
<evidence type="ECO:0000259" key="8">
    <source>
        <dbReference type="Pfam" id="PF01435"/>
    </source>
</evidence>
<comment type="cofactor">
    <cofactor evidence="1">
        <name>Zn(2+)</name>
        <dbReference type="ChEBI" id="CHEBI:29105"/>
    </cofactor>
</comment>
<name>A0A501XFV5_9SPHN</name>
<reference evidence="9 10" key="1">
    <citation type="submission" date="2019-06" db="EMBL/GenBank/DDBJ databases">
        <authorList>
            <person name="Lee I."/>
            <person name="Jang G.I."/>
            <person name="Hwang C.Y."/>
        </authorList>
    </citation>
    <scope>NUCLEOTIDE SEQUENCE [LARGE SCALE GENOMIC DNA]</scope>
    <source>
        <strain evidence="9 10">PAMC 28131</strain>
    </source>
</reference>
<feature type="domain" description="Peptidase M48" evidence="8">
    <location>
        <begin position="42"/>
        <end position="226"/>
    </location>
</feature>
<comment type="caution">
    <text evidence="9">The sequence shown here is derived from an EMBL/GenBank/DDBJ whole genome shotgun (WGS) entry which is preliminary data.</text>
</comment>
<proteinExistence type="predicted"/>
<protein>
    <submittedName>
        <fullName evidence="9">Peptidase M48</fullName>
    </submittedName>
</protein>
<feature type="signal peptide" evidence="7">
    <location>
        <begin position="1"/>
        <end position="28"/>
    </location>
</feature>
<feature type="chain" id="PRO_5021345693" evidence="7">
    <location>
        <begin position="29"/>
        <end position="461"/>
    </location>
</feature>
<dbReference type="AlphaFoldDB" id="A0A501XFV5"/>
<evidence type="ECO:0000256" key="1">
    <source>
        <dbReference type="ARBA" id="ARBA00001947"/>
    </source>
</evidence>
<evidence type="ECO:0000256" key="5">
    <source>
        <dbReference type="ARBA" id="ARBA00022833"/>
    </source>
</evidence>
<dbReference type="Pfam" id="PF01435">
    <property type="entry name" value="Peptidase_M48"/>
    <property type="match status" value="1"/>
</dbReference>
<keyword evidence="4" id="KW-0378">Hydrolase</keyword>
<keyword evidence="5" id="KW-0862">Zinc</keyword>
<evidence type="ECO:0000256" key="7">
    <source>
        <dbReference type="SAM" id="SignalP"/>
    </source>
</evidence>
<keyword evidence="3" id="KW-0479">Metal-binding</keyword>
<dbReference type="InterPro" id="IPR001915">
    <property type="entry name" value="Peptidase_M48"/>
</dbReference>
<dbReference type="SUPFAM" id="SSF48452">
    <property type="entry name" value="TPR-like"/>
    <property type="match status" value="1"/>
</dbReference>
<sequence length="461" mass="49605">MSVSRFSTALVALAMLLIAQILAPAAQAQSLLRDAETEQFFRDIGEPLMTAAGLDPRAVTISLVGSPEINAFATLGQSVYFYSGLLVAADDVREVQGVLAHELGHVAGGHAVRFNDGVAPATNITLLSLVVGAALLAAGAGDAGIAAMMAGQQAAQGKFLAFSREQESRTDQAGAQFLQKAGVDGSGMITFFKELQGNEYRLAIPQDNSYNRTHPLSGERIAALEHVLQQSPYWKKGADPVLQARYQRIRGKLIGYVSEPKDTLKAYPLSDTSPAARVARAYAFHKLAEPDKAIAELDALLKTSPHDPYLLELKGQVQLESGRVPEAIPPLREAVARSNGNPLIAGMLGHALVQSGEQTGDKASFDEAEKVLRAALARDGDNPFAWMQLETVYERRGDEPRLALATAERLTLTDGDPRAALSAAQTASHGLEQGTPEWIRAQDIVQLQRNRQQDMKKGNRR</sequence>
<dbReference type="EMBL" id="VFSU01000030">
    <property type="protein sequence ID" value="TPE59508.1"/>
    <property type="molecule type" value="Genomic_DNA"/>
</dbReference>
<keyword evidence="2" id="KW-0645">Protease</keyword>
<organism evidence="9 10">
    <name type="scientific">Sandaracinobacter neustonicus</name>
    <dbReference type="NCBI Taxonomy" id="1715348"/>
    <lineage>
        <taxon>Bacteria</taxon>
        <taxon>Pseudomonadati</taxon>
        <taxon>Pseudomonadota</taxon>
        <taxon>Alphaproteobacteria</taxon>
        <taxon>Sphingomonadales</taxon>
        <taxon>Sphingosinicellaceae</taxon>
        <taxon>Sandaracinobacter</taxon>
    </lineage>
</organism>
<dbReference type="Gene3D" id="3.30.2010.10">
    <property type="entry name" value="Metalloproteases ('zincins'), catalytic domain"/>
    <property type="match status" value="1"/>
</dbReference>
<dbReference type="InterPro" id="IPR051156">
    <property type="entry name" value="Mito/Outer_Membr_Metalloprot"/>
</dbReference>
<dbReference type="Proteomes" id="UP000319897">
    <property type="component" value="Unassembled WGS sequence"/>
</dbReference>
<dbReference type="GO" id="GO:0046872">
    <property type="term" value="F:metal ion binding"/>
    <property type="evidence" value="ECO:0007669"/>
    <property type="project" value="UniProtKB-KW"/>
</dbReference>
<keyword evidence="7" id="KW-0732">Signal</keyword>